<evidence type="ECO:0000313" key="4">
    <source>
        <dbReference type="Proteomes" id="UP000448575"/>
    </source>
</evidence>
<dbReference type="RefSeq" id="WP_161026194.1">
    <property type="nucleotide sequence ID" value="NZ_WWCJ01000009.1"/>
</dbReference>
<feature type="chain" id="PRO_5026788787" evidence="2">
    <location>
        <begin position="21"/>
        <end position="212"/>
    </location>
</feature>
<dbReference type="AlphaFoldDB" id="A0A6N9HIN8"/>
<keyword evidence="2" id="KW-0732">Signal</keyword>
<dbReference type="SUPFAM" id="SSF48452">
    <property type="entry name" value="TPR-like"/>
    <property type="match status" value="1"/>
</dbReference>
<reference evidence="3 4" key="1">
    <citation type="submission" date="2019-12" db="EMBL/GenBank/DDBJ databases">
        <title>Novel species isolated from a subtropical stream in China.</title>
        <authorList>
            <person name="Lu H."/>
        </authorList>
    </citation>
    <scope>NUCLEOTIDE SEQUENCE [LARGE SCALE GENOMIC DNA]</scope>
    <source>
        <strain evidence="3 4">DS3</strain>
    </source>
</reference>
<gene>
    <name evidence="3" type="ORF">GTP41_14070</name>
</gene>
<evidence type="ECO:0000313" key="3">
    <source>
        <dbReference type="EMBL" id="MYN03219.1"/>
    </source>
</evidence>
<dbReference type="EMBL" id="WWCJ01000009">
    <property type="protein sequence ID" value="MYN03219.1"/>
    <property type="molecule type" value="Genomic_DNA"/>
</dbReference>
<name>A0A6N9HIN8_9BURK</name>
<accession>A0A6N9HIN8</accession>
<feature type="repeat" description="TPR" evidence="1">
    <location>
        <begin position="154"/>
        <end position="187"/>
    </location>
</feature>
<dbReference type="Pfam" id="PF14559">
    <property type="entry name" value="TPR_19"/>
    <property type="match status" value="1"/>
</dbReference>
<evidence type="ECO:0000256" key="1">
    <source>
        <dbReference type="PROSITE-ProRule" id="PRU00339"/>
    </source>
</evidence>
<protein>
    <submittedName>
        <fullName evidence="3">Tetratricopeptide repeat protein</fullName>
    </submittedName>
</protein>
<dbReference type="InterPro" id="IPR011990">
    <property type="entry name" value="TPR-like_helical_dom_sf"/>
</dbReference>
<keyword evidence="1" id="KW-0802">TPR repeat</keyword>
<comment type="caution">
    <text evidence="3">The sequence shown here is derived from an EMBL/GenBank/DDBJ whole genome shotgun (WGS) entry which is preliminary data.</text>
</comment>
<proteinExistence type="predicted"/>
<dbReference type="Proteomes" id="UP000448575">
    <property type="component" value="Unassembled WGS sequence"/>
</dbReference>
<dbReference type="InterPro" id="IPR019734">
    <property type="entry name" value="TPR_rpt"/>
</dbReference>
<organism evidence="3 4">
    <name type="scientific">Pseudoduganella guangdongensis</name>
    <dbReference type="NCBI Taxonomy" id="2692179"/>
    <lineage>
        <taxon>Bacteria</taxon>
        <taxon>Pseudomonadati</taxon>
        <taxon>Pseudomonadota</taxon>
        <taxon>Betaproteobacteria</taxon>
        <taxon>Burkholderiales</taxon>
        <taxon>Oxalobacteraceae</taxon>
        <taxon>Telluria group</taxon>
        <taxon>Pseudoduganella</taxon>
    </lineage>
</organism>
<keyword evidence="4" id="KW-1185">Reference proteome</keyword>
<feature type="signal peptide" evidence="2">
    <location>
        <begin position="1"/>
        <end position="20"/>
    </location>
</feature>
<sequence length="212" mass="22860">MKTLAKLAALLLLPVSIALAGVPEDVSNLQQKWEQIRYKTPAAAQEAQYEQLVAEAQKTAAGNPGSADVLIWYAIIESTYAGAKGGLGALSHVKSARKALEQAIAINPDALNGSAYTSLGSLYYQVPGWPIGFGDDKKALEYLKKGLAINPDGIDPNYFYGDFLFRKGEYAEAERALNKALQAAPRPGRKVADEGRRGEIEQLLAKIAAKRK</sequence>
<dbReference type="Gene3D" id="1.25.40.10">
    <property type="entry name" value="Tetratricopeptide repeat domain"/>
    <property type="match status" value="1"/>
</dbReference>
<evidence type="ECO:0000256" key="2">
    <source>
        <dbReference type="SAM" id="SignalP"/>
    </source>
</evidence>
<dbReference type="PROSITE" id="PS50005">
    <property type="entry name" value="TPR"/>
    <property type="match status" value="1"/>
</dbReference>